<evidence type="ECO:0000313" key="2">
    <source>
        <dbReference type="EMBL" id="AKK05217.1"/>
    </source>
</evidence>
<gene>
    <name evidence="2" type="ORF">CMUST_04375</name>
    <name evidence="3" type="ORF">CMUST_15845</name>
</gene>
<sequence>MLKLAETYPPGAWRHPEIYSSSVWLLCLSCGQGVWGIIYGGSLSIKVPEARPKDVPDHLSSQVRLAWEEALDCFAASAYTSSTLMCRKLLFHMAVEMGLSEKKENGFSPNFDECLQYLVDEGFITARQRNQWVESIRVWGNKATHDLASIDKDTAEKAIDFMYQLLQIVYTFPASSGQESPSQ</sequence>
<reference evidence="2 4" key="1">
    <citation type="journal article" date="2015" name="Genome Announc.">
        <title>Complete Genome Sequence of the Type Strain Corynebacterium mustelae DSM 45274, Isolated from Various Tissues of a Male Ferret with Lethal Sepsis.</title>
        <authorList>
            <person name="Ruckert C."/>
            <person name="Eimer J."/>
            <person name="Winkler A."/>
            <person name="Tauch A."/>
        </authorList>
    </citation>
    <scope>NUCLEOTIDE SEQUENCE [LARGE SCALE GENOMIC DNA]</scope>
    <source>
        <strain evidence="2 4">DSM 45274</strain>
        <plasmid evidence="3">phiCmus45274</plasmid>
        <plasmid evidence="4">Plasmid phiCmus45274</plasmid>
    </source>
</reference>
<reference evidence="4" key="2">
    <citation type="submission" date="2015-05" db="EMBL/GenBank/DDBJ databases">
        <title>Complete genome sequence of Corynebacterium mustelae DSM 45274, isolated from various tissues of a male ferret with lethal sepsis.</title>
        <authorList>
            <person name="Ruckert C."/>
            <person name="Albersmeier A."/>
            <person name="Winkler A."/>
            <person name="Tauch A."/>
        </authorList>
    </citation>
    <scope>NUCLEOTIDE SEQUENCE [LARGE SCALE GENOMIC DNA]</scope>
    <source>
        <strain evidence="4">DSM 45274</strain>
        <plasmid evidence="4">Plasmid phiCmus45274</plasmid>
    </source>
</reference>
<dbReference type="EMBL" id="CP011542">
    <property type="protein sequence ID" value="AKK05217.1"/>
    <property type="molecule type" value="Genomic_DNA"/>
</dbReference>
<dbReference type="InterPro" id="IPR025285">
    <property type="entry name" value="DUF4145"/>
</dbReference>
<dbReference type="AlphaFoldDB" id="A0A0G3H2B2"/>
<dbReference type="Proteomes" id="UP000035199">
    <property type="component" value="Plasmid phiCmus45274"/>
</dbReference>
<evidence type="ECO:0000313" key="3">
    <source>
        <dbReference type="EMBL" id="AKK07457.1"/>
    </source>
</evidence>
<dbReference type="KEGG" id="cmv:CMUST_04375"/>
<dbReference type="Proteomes" id="UP000035199">
    <property type="component" value="Chromosome"/>
</dbReference>
<organism evidence="2 4">
    <name type="scientific">Corynebacterium mustelae</name>
    <dbReference type="NCBI Taxonomy" id="571915"/>
    <lineage>
        <taxon>Bacteria</taxon>
        <taxon>Bacillati</taxon>
        <taxon>Actinomycetota</taxon>
        <taxon>Actinomycetes</taxon>
        <taxon>Mycobacteriales</taxon>
        <taxon>Corynebacteriaceae</taxon>
        <taxon>Corynebacterium</taxon>
    </lineage>
</organism>
<keyword evidence="3" id="KW-0614">Plasmid</keyword>
<dbReference type="EMBL" id="CP011544">
    <property type="protein sequence ID" value="AKK07457.1"/>
    <property type="molecule type" value="Genomic_DNA"/>
</dbReference>
<feature type="domain" description="DUF4145" evidence="1">
    <location>
        <begin position="68"/>
        <end position="162"/>
    </location>
</feature>
<evidence type="ECO:0000259" key="1">
    <source>
        <dbReference type="Pfam" id="PF13643"/>
    </source>
</evidence>
<evidence type="ECO:0000313" key="4">
    <source>
        <dbReference type="Proteomes" id="UP000035199"/>
    </source>
</evidence>
<protein>
    <submittedName>
        <fullName evidence="2">Putative DUF4145 family protein</fullName>
    </submittedName>
</protein>
<keyword evidence="4" id="KW-1185">Reference proteome</keyword>
<name>A0A0G3H2B2_9CORY</name>
<dbReference type="PATRIC" id="fig|571915.4.peg.3400"/>
<dbReference type="OrthoDB" id="4414420at2"/>
<proteinExistence type="predicted"/>
<accession>A0A0G3H2B2</accession>
<dbReference type="KEGG" id="cmv:CMUST_15845"/>
<geneLocation type="plasmid" evidence="3 4">
    <name>phiCmus45274</name>
</geneLocation>
<dbReference type="Pfam" id="PF13643">
    <property type="entry name" value="DUF4145"/>
    <property type="match status" value="1"/>
</dbReference>